<organism evidence="1 2">
    <name type="scientific">Candidatus Pseudobacter hemicellulosilyticus</name>
    <dbReference type="NCBI Taxonomy" id="3121375"/>
    <lineage>
        <taxon>Bacteria</taxon>
        <taxon>Pseudomonadati</taxon>
        <taxon>Bacteroidota</taxon>
        <taxon>Chitinophagia</taxon>
        <taxon>Chitinophagales</taxon>
        <taxon>Chitinophagaceae</taxon>
        <taxon>Pseudobacter</taxon>
    </lineage>
</organism>
<proteinExistence type="predicted"/>
<protein>
    <submittedName>
        <fullName evidence="1">Uncharacterized protein</fullName>
    </submittedName>
</protein>
<name>A0AAJ6BI34_9BACT</name>
<evidence type="ECO:0000313" key="2">
    <source>
        <dbReference type="Proteomes" id="UP001220610"/>
    </source>
</evidence>
<dbReference type="AlphaFoldDB" id="A0AAJ6BI34"/>
<evidence type="ECO:0000313" key="1">
    <source>
        <dbReference type="EMBL" id="WEK36469.1"/>
    </source>
</evidence>
<reference evidence="1" key="1">
    <citation type="submission" date="2023-03" db="EMBL/GenBank/DDBJ databases">
        <title>Andean soil-derived lignocellulolytic bacterial consortium as a source of novel taxa and putative plastic-active enzymes.</title>
        <authorList>
            <person name="Diaz-Garcia L."/>
            <person name="Chuvochina M."/>
            <person name="Feuerriegel G."/>
            <person name="Bunk B."/>
            <person name="Sproer C."/>
            <person name="Streit W.R."/>
            <person name="Rodriguez L.M."/>
            <person name="Overmann J."/>
            <person name="Jimenez D.J."/>
        </authorList>
    </citation>
    <scope>NUCLEOTIDE SEQUENCE</scope>
    <source>
        <strain evidence="1">MAG 7</strain>
    </source>
</reference>
<dbReference type="EMBL" id="CP119311">
    <property type="protein sequence ID" value="WEK36469.1"/>
    <property type="molecule type" value="Genomic_DNA"/>
</dbReference>
<sequence>MDKINVLWIEDNPIQESLKLKDLIDSDPALQKLFPEELWGEFIPAIQFEGEAAGYEQYFNLQVLQHPIECKDFISACLQLEDRMGITAFNKLKGVLPEVIAFDYHFGEKIMVNQGRGAMSYHPRSRSLRQFINPNYRFLENKEIRSVMEDLLPFQLEQREAQNYTEIDFLMDISRVKSPANVREKDEKALVEDDFGLLTAIEVLRLFRAHTVVAMPATFVRDQIENLSLHGKFFEWLNEYDWSIDFNRAGRGKKKWDLTLKDAMIALQKKIANHLSLGKLFVSYSQLNELTKENLPQERVLAYRNAYGTKKLPLDGLFFYIPANDRDAAIREWATSLCKAYADSAGQVSFTLYQDAVEESGKLVNAFTAKLVDKRIELSKQVVRYLNKKIPLEDKQLSGLMDHFGVTQHHINAFRAGRAANYHCITRHIVDIRKVNREIARLVVLMTDIRLHTIYQQFMEATAASGFDNRTMKLLKGRPSYDDLLYVLYPVAENPLVLPYHLVFLEGVFSDDVMKTRLRQPFEVWETLINNIGLRENSVYPAGLTQGERRLCASFAEETGLGINYYPSWLQ</sequence>
<gene>
    <name evidence="1" type="ORF">P0Y53_03065</name>
</gene>
<accession>A0AAJ6BI34</accession>
<dbReference type="Proteomes" id="UP001220610">
    <property type="component" value="Chromosome"/>
</dbReference>